<evidence type="ECO:0000256" key="3">
    <source>
        <dbReference type="ARBA" id="ARBA00022448"/>
    </source>
</evidence>
<dbReference type="InterPro" id="IPR056227">
    <property type="entry name" value="TMD0_ABC"/>
</dbReference>
<feature type="transmembrane region" description="Helical" evidence="17">
    <location>
        <begin position="392"/>
        <end position="413"/>
    </location>
</feature>
<keyword evidence="11" id="KW-0445">Lipid transport</keyword>
<dbReference type="SUPFAM" id="SSF90123">
    <property type="entry name" value="ABC transporter transmembrane region"/>
    <property type="match status" value="2"/>
</dbReference>
<evidence type="ECO:0000256" key="4">
    <source>
        <dbReference type="ARBA" id="ARBA00022475"/>
    </source>
</evidence>
<feature type="domain" description="ABC transmembrane type-1" evidence="19">
    <location>
        <begin position="361"/>
        <end position="629"/>
    </location>
</feature>
<proteinExistence type="inferred from homology"/>
<reference evidence="20" key="2">
    <citation type="submission" date="2025-09" db="UniProtKB">
        <authorList>
            <consortium name="Ensembl"/>
        </authorList>
    </citation>
    <scope>IDENTIFICATION</scope>
</reference>
<evidence type="ECO:0000256" key="11">
    <source>
        <dbReference type="ARBA" id="ARBA00023055"/>
    </source>
</evidence>
<dbReference type="InterPro" id="IPR027417">
    <property type="entry name" value="P-loop_NTPase"/>
</dbReference>
<keyword evidence="12 17" id="KW-0472">Membrane</keyword>
<evidence type="ECO:0000256" key="7">
    <source>
        <dbReference type="ARBA" id="ARBA00022741"/>
    </source>
</evidence>
<feature type="transmembrane region" description="Helical" evidence="17">
    <location>
        <begin position="494"/>
        <end position="513"/>
    </location>
</feature>
<dbReference type="GO" id="GO:0006869">
    <property type="term" value="P:lipid transport"/>
    <property type="evidence" value="ECO:0007669"/>
    <property type="project" value="UniProtKB-KW"/>
</dbReference>
<evidence type="ECO:0008006" key="22">
    <source>
        <dbReference type="Google" id="ProtNLM"/>
    </source>
</evidence>
<dbReference type="InterPro" id="IPR003593">
    <property type="entry name" value="AAA+_ATPase"/>
</dbReference>
<evidence type="ECO:0000256" key="12">
    <source>
        <dbReference type="ARBA" id="ARBA00023136"/>
    </source>
</evidence>
<feature type="transmembrane region" description="Helical" evidence="17">
    <location>
        <begin position="468"/>
        <end position="488"/>
    </location>
</feature>
<evidence type="ECO:0000256" key="13">
    <source>
        <dbReference type="ARBA" id="ARBA00034018"/>
    </source>
</evidence>
<keyword evidence="4" id="KW-1003">Cell membrane</keyword>
<dbReference type="Gene3D" id="1.20.1560.10">
    <property type="entry name" value="ABC transporter type 1, transmembrane domain"/>
    <property type="match status" value="2"/>
</dbReference>
<comment type="catalytic activity">
    <reaction evidence="15">
        <text>17beta-estradiol 17-O-(beta-D-glucuronate)(in) + ATP + H2O = 17beta-estradiol 17-O-(beta-D-glucuronate)(out) + ADP + phosphate + H(+)</text>
        <dbReference type="Rhea" id="RHEA:60128"/>
        <dbReference type="ChEBI" id="CHEBI:15377"/>
        <dbReference type="ChEBI" id="CHEBI:15378"/>
        <dbReference type="ChEBI" id="CHEBI:30616"/>
        <dbReference type="ChEBI" id="CHEBI:43474"/>
        <dbReference type="ChEBI" id="CHEBI:82961"/>
        <dbReference type="ChEBI" id="CHEBI:456216"/>
    </reaction>
    <physiologicalReaction direction="left-to-right" evidence="15">
        <dbReference type="Rhea" id="RHEA:60129"/>
    </physiologicalReaction>
</comment>
<dbReference type="Pfam" id="PF24357">
    <property type="entry name" value="TMD0_ABC"/>
    <property type="match status" value="1"/>
</dbReference>
<feature type="transmembrane region" description="Helical" evidence="17">
    <location>
        <begin position="612"/>
        <end position="632"/>
    </location>
</feature>
<dbReference type="InterPro" id="IPR003439">
    <property type="entry name" value="ABC_transporter-like_ATP-bd"/>
</dbReference>
<organism evidence="20 21">
    <name type="scientific">Mola mola</name>
    <name type="common">Ocean sunfish</name>
    <name type="synonym">Tetraodon mola</name>
    <dbReference type="NCBI Taxonomy" id="94237"/>
    <lineage>
        <taxon>Eukaryota</taxon>
        <taxon>Metazoa</taxon>
        <taxon>Chordata</taxon>
        <taxon>Craniata</taxon>
        <taxon>Vertebrata</taxon>
        <taxon>Euteleostomi</taxon>
        <taxon>Actinopterygii</taxon>
        <taxon>Neopterygii</taxon>
        <taxon>Teleostei</taxon>
        <taxon>Neoteleostei</taxon>
        <taxon>Acanthomorphata</taxon>
        <taxon>Eupercaria</taxon>
        <taxon>Tetraodontiformes</taxon>
        <taxon>Molidae</taxon>
        <taxon>Mola</taxon>
    </lineage>
</organism>
<evidence type="ECO:0000313" key="20">
    <source>
        <dbReference type="Ensembl" id="ENSMMOP00000013875.1"/>
    </source>
</evidence>
<evidence type="ECO:0000256" key="15">
    <source>
        <dbReference type="ARBA" id="ARBA00047576"/>
    </source>
</evidence>
<dbReference type="GO" id="GO:0016887">
    <property type="term" value="F:ATP hydrolysis activity"/>
    <property type="evidence" value="ECO:0007669"/>
    <property type="project" value="InterPro"/>
</dbReference>
<name>A0A3Q4B7T5_MOLML</name>
<feature type="transmembrane region" description="Helical" evidence="17">
    <location>
        <begin position="142"/>
        <end position="160"/>
    </location>
</feature>
<dbReference type="SUPFAM" id="SSF52540">
    <property type="entry name" value="P-loop containing nucleoside triphosphate hydrolases"/>
    <property type="match status" value="2"/>
</dbReference>
<dbReference type="FunFam" id="3.40.50.300:FF:000293">
    <property type="entry name" value="ATP binding cassette subfamily C member 1"/>
    <property type="match status" value="1"/>
</dbReference>
<feature type="transmembrane region" description="Helical" evidence="17">
    <location>
        <begin position="1039"/>
        <end position="1061"/>
    </location>
</feature>
<dbReference type="GO" id="GO:0005524">
    <property type="term" value="F:ATP binding"/>
    <property type="evidence" value="ECO:0007669"/>
    <property type="project" value="UniProtKB-KW"/>
</dbReference>
<dbReference type="PANTHER" id="PTHR24223:SF176">
    <property type="entry name" value="ATP-BINDING CASSETTE SUB-FAMILY C MEMBER 2"/>
    <property type="match status" value="1"/>
</dbReference>
<evidence type="ECO:0000259" key="19">
    <source>
        <dbReference type="PROSITE" id="PS50929"/>
    </source>
</evidence>
<evidence type="ECO:0000256" key="17">
    <source>
        <dbReference type="SAM" id="Phobius"/>
    </source>
</evidence>
<comment type="catalytic activity">
    <reaction evidence="14">
        <text>leukotriene C4(in) + ATP + H2O = leukotriene C4(out) + ADP + phosphate + H(+)</text>
        <dbReference type="Rhea" id="RHEA:38963"/>
        <dbReference type="ChEBI" id="CHEBI:15377"/>
        <dbReference type="ChEBI" id="CHEBI:15378"/>
        <dbReference type="ChEBI" id="CHEBI:30616"/>
        <dbReference type="ChEBI" id="CHEBI:43474"/>
        <dbReference type="ChEBI" id="CHEBI:57973"/>
        <dbReference type="ChEBI" id="CHEBI:456216"/>
    </reaction>
    <physiologicalReaction direction="left-to-right" evidence="14">
        <dbReference type="Rhea" id="RHEA:38964"/>
    </physiologicalReaction>
</comment>
<feature type="transmembrane region" description="Helical" evidence="17">
    <location>
        <begin position="180"/>
        <end position="201"/>
    </location>
</feature>
<feature type="transmembrane region" description="Helical" evidence="17">
    <location>
        <begin position="74"/>
        <end position="92"/>
    </location>
</feature>
<dbReference type="PROSITE" id="PS50893">
    <property type="entry name" value="ABC_TRANSPORTER_2"/>
    <property type="match status" value="2"/>
</dbReference>
<dbReference type="GO" id="GO:0008559">
    <property type="term" value="F:ABC-type xenobiotic transporter activity"/>
    <property type="evidence" value="ECO:0007669"/>
    <property type="project" value="UniProtKB-EC"/>
</dbReference>
<keyword evidence="7" id="KW-0547">Nucleotide-binding</keyword>
<feature type="compositionally biased region" description="Basic residues" evidence="16">
    <location>
        <begin position="936"/>
        <end position="950"/>
    </location>
</feature>
<dbReference type="PROSITE" id="PS00211">
    <property type="entry name" value="ABC_TRANSPORTER_1"/>
    <property type="match status" value="2"/>
</dbReference>
<dbReference type="InterPro" id="IPR017871">
    <property type="entry name" value="ABC_transporter-like_CS"/>
</dbReference>
<evidence type="ECO:0000259" key="18">
    <source>
        <dbReference type="PROSITE" id="PS50893"/>
    </source>
</evidence>
<dbReference type="STRING" id="94237.ENSMMOP00000013875"/>
<sequence length="1533" mass="172264">MCAAALDEYCGSIFWNASYVEKEDPDLPVCVEQTVLVWIPLGFLWLCAPHHLVSLFRKKQGNTTHLSKLYLCKQLLVSLLFLTAIAALAVTLGEDFGPSKGSLSAAKNPGVYYANPVLFIVTWILVLLCHEGVRRKPGAVDSATLFIFWLLLVLCHIFPFQTLLRKALWGKISDLPRFSLFYISFGLEFISLILSAVADVAPDAKEQVKRNPEAGAAFLSRITFNWFNSMVIRGFKQPLVQEDMWDLNEVDSTAYINKSFVHFMQPELREARIRYEAKQKNKKSKDKAQDEAFENGLSSGLAKGISQDVLMMEEKGMKEDKKKKKKKDKKKEKVDYPNSWLITTIYKTFKWILLESAFYKLLTDLLSFASPQLLKLMISFTQDKSSYVWEGYLYAVLLLVVALLQSLFLQQYFQRCFVLGMKVRTAIMAAVYKKALVVSNEARKESTVGETVNLMSADAQRFNDVTNFIHLLWSCPLQIMLSIIFLWLELGPSVLAGLLVMVFLMPRMIYFQVENMKFKDKRLKIMNEILNGIKILKLYAWEPSFQAQVENIRGSELKVMRKFAYLTSVSTFIFSCAPALVSLVTFAVFVVISPDNILTAEKAFTSISLFNILRFPLAMLPMLIGAMVQTAVSKKRLEKFLGGDDLENDIVRHDPSLNTAVSICDGSFAWEKDAEPLLKNLSLDIKPGKLVAVVGAVGSGKSSLMSALLGEMHCSKSFVNIQGSLAFVPQQAWIQNATLRDNILFGCPHEEKRFQEVIQACALAPDLKLLAGGELTEIGEKGINLSGGQKQRVSLARAAYSKADIFLLDDPLSAVDSHVGKHLFDQVIGPNGILKNKTRILVTHGIGFLPYVDEIVVLTNGVVSEVGSYKALRASKGAFSEFLDTYAQEQHNQTQPESDHETADIELIPEREDTQPDSPPEDAVSFTLKRENSIRRSQRKGSVRLRKNGSLKKTEDAGELKKGQKLIEKEAMETGQVKFSMYLQYLRAMGWGYAIMVFVVYFIQNVAFIGQNLWLSDWTGDSVEYANTTYPSWKRDMRVGVFGALGVAQGLFVFIGTLLLANASVNASRILHSRLLNNIMRVPMFFFDTTPTGRVVNRFAKDIFTVDEAIPQSFRSWVLCLLGVLGTLFVICLATPFFAIIIVPLALLYYFVQRFYVATSRQLRRLDSVSRSPIYSHFSETVSGLSVIRAYGHQERFLNHNEKTIDENLKSVYPWIVSNRWLAIRLEFVGNLVVFFAALFAVISRDSLDSGLVGLSISYALNVTQTLNWLAKWITNPRPEEKWPKDGRLKFENYKVRYRAGLDLVLHGITCNVESTEKIGIVGRTGAGKSSLTNCLFRLIEATDGRILIDDIDISTIGLHDLRNRLTIIPQDPVLFSGSLRMNLDPFDKFSDEDIWRVLELSHLKDYVAGLQEGLQHEVAEGGENLSVGQRQLLCLARALLRKSRILILDEATAAVDLETDDLIQNTIRKEFSHCTVLTIAHRLHSIMDSSRVMVLDAGKIVEFDSPAKLLEQHGYFYAMAKDAGITQGGTAL</sequence>
<protein>
    <recommendedName>
        <fullName evidence="22">ATP-binding cassette, sub-family C (CFTR/MRP), member 2</fullName>
    </recommendedName>
</protein>
<keyword evidence="10 17" id="KW-1133">Transmembrane helix</keyword>
<dbReference type="CDD" id="cd03244">
    <property type="entry name" value="ABCC_MRP_domain2"/>
    <property type="match status" value="1"/>
</dbReference>
<evidence type="ECO:0000256" key="16">
    <source>
        <dbReference type="SAM" id="MobiDB-lite"/>
    </source>
</evidence>
<dbReference type="InterPro" id="IPR036640">
    <property type="entry name" value="ABC1_TM_sf"/>
</dbReference>
<feature type="domain" description="ABC transmembrane type-1" evidence="19">
    <location>
        <begin position="995"/>
        <end position="1271"/>
    </location>
</feature>
<dbReference type="InterPro" id="IPR050173">
    <property type="entry name" value="ABC_transporter_C-like"/>
</dbReference>
<dbReference type="CDD" id="cd18603">
    <property type="entry name" value="ABC_6TM_MRP1_2_3_6_D2_like"/>
    <property type="match status" value="1"/>
</dbReference>
<evidence type="ECO:0000256" key="5">
    <source>
        <dbReference type="ARBA" id="ARBA00022692"/>
    </source>
</evidence>
<reference evidence="20" key="1">
    <citation type="submission" date="2025-08" db="UniProtKB">
        <authorList>
            <consortium name="Ensembl"/>
        </authorList>
    </citation>
    <scope>IDENTIFICATION</scope>
</reference>
<feature type="region of interest" description="Disordered" evidence="16">
    <location>
        <begin position="933"/>
        <end position="957"/>
    </location>
</feature>
<keyword evidence="3" id="KW-0813">Transport</keyword>
<evidence type="ECO:0000256" key="6">
    <source>
        <dbReference type="ARBA" id="ARBA00022737"/>
    </source>
</evidence>
<keyword evidence="8" id="KW-0067">ATP-binding</keyword>
<feature type="transmembrane region" description="Helical" evidence="17">
    <location>
        <begin position="1118"/>
        <end position="1151"/>
    </location>
</feature>
<dbReference type="GO" id="GO:0016324">
    <property type="term" value="C:apical plasma membrane"/>
    <property type="evidence" value="ECO:0007669"/>
    <property type="project" value="TreeGrafter"/>
</dbReference>
<feature type="transmembrane region" description="Helical" evidence="17">
    <location>
        <begin position="1222"/>
        <end position="1243"/>
    </location>
</feature>
<evidence type="ECO:0000256" key="8">
    <source>
        <dbReference type="ARBA" id="ARBA00022840"/>
    </source>
</evidence>
<dbReference type="Pfam" id="PF00664">
    <property type="entry name" value="ABC_membrane"/>
    <property type="match status" value="2"/>
</dbReference>
<dbReference type="FunFam" id="1.20.1560.10:FF:000001">
    <property type="entry name" value="ATP-binding cassette subfamily C member 1"/>
    <property type="match status" value="1"/>
</dbReference>
<evidence type="ECO:0000256" key="10">
    <source>
        <dbReference type="ARBA" id="ARBA00022989"/>
    </source>
</evidence>
<dbReference type="FunFam" id="1.20.1560.10:FF:000007">
    <property type="entry name" value="ATP-binding cassette subfamily C member 1"/>
    <property type="match status" value="1"/>
</dbReference>
<keyword evidence="6" id="KW-0677">Repeat</keyword>
<dbReference type="PROSITE" id="PS50929">
    <property type="entry name" value="ABC_TM1F"/>
    <property type="match status" value="2"/>
</dbReference>
<evidence type="ECO:0000256" key="14">
    <source>
        <dbReference type="ARBA" id="ARBA00047523"/>
    </source>
</evidence>
<comment type="catalytic activity">
    <reaction evidence="13">
        <text>ATP + H2O + xenobioticSide 1 = ADP + phosphate + xenobioticSide 2.</text>
        <dbReference type="EC" id="7.6.2.2"/>
    </reaction>
</comment>
<comment type="subcellular location">
    <subcellularLocation>
        <location evidence="1">Cell membrane</location>
        <topology evidence="1">Multi-pass membrane protein</topology>
    </subcellularLocation>
</comment>
<feature type="domain" description="ABC transporter" evidence="18">
    <location>
        <begin position="661"/>
        <end position="885"/>
    </location>
</feature>
<evidence type="ECO:0000256" key="2">
    <source>
        <dbReference type="ARBA" id="ARBA00009726"/>
    </source>
</evidence>
<dbReference type="CDD" id="cd18595">
    <property type="entry name" value="ABC_6TM_MRP1_2_3_6_D1_like"/>
    <property type="match status" value="1"/>
</dbReference>
<dbReference type="PANTHER" id="PTHR24223">
    <property type="entry name" value="ATP-BINDING CASSETTE SUB-FAMILY C"/>
    <property type="match status" value="1"/>
</dbReference>
<dbReference type="Ensembl" id="ENSMMOT00000014098.1">
    <property type="protein sequence ID" value="ENSMMOP00000013875.1"/>
    <property type="gene ID" value="ENSMMOG00000010620.1"/>
</dbReference>
<dbReference type="OMA" id="RRRYILW"/>
<feature type="transmembrane region" description="Helical" evidence="17">
    <location>
        <begin position="35"/>
        <end position="53"/>
    </location>
</feature>
<keyword evidence="5 17" id="KW-0812">Transmembrane</keyword>
<feature type="domain" description="ABC transporter" evidence="18">
    <location>
        <begin position="1289"/>
        <end position="1523"/>
    </location>
</feature>
<feature type="transmembrane region" description="Helical" evidence="17">
    <location>
        <begin position="112"/>
        <end position="130"/>
    </location>
</feature>
<feature type="transmembrane region" description="Helical" evidence="17">
    <location>
        <begin position="988"/>
        <end position="1009"/>
    </location>
</feature>
<dbReference type="SMART" id="SM00382">
    <property type="entry name" value="AAA"/>
    <property type="match status" value="2"/>
</dbReference>
<dbReference type="Proteomes" id="UP000261620">
    <property type="component" value="Unplaced"/>
</dbReference>
<evidence type="ECO:0000256" key="1">
    <source>
        <dbReference type="ARBA" id="ARBA00004651"/>
    </source>
</evidence>
<dbReference type="CDD" id="cd03250">
    <property type="entry name" value="ABCC_MRP_domain1"/>
    <property type="match status" value="1"/>
</dbReference>
<evidence type="ECO:0000313" key="21">
    <source>
        <dbReference type="Proteomes" id="UP000261620"/>
    </source>
</evidence>
<dbReference type="FunFam" id="3.40.50.300:FF:000074">
    <property type="entry name" value="Multidrug resistance-associated protein 5 isoform 1"/>
    <property type="match status" value="1"/>
</dbReference>
<keyword evidence="9" id="KW-1278">Translocase</keyword>
<dbReference type="Gene3D" id="3.40.50.300">
    <property type="entry name" value="P-loop containing nucleotide triphosphate hydrolases"/>
    <property type="match status" value="2"/>
</dbReference>
<feature type="transmembrane region" description="Helical" evidence="17">
    <location>
        <begin position="563"/>
        <end position="592"/>
    </location>
</feature>
<dbReference type="InterPro" id="IPR011527">
    <property type="entry name" value="ABC1_TM_dom"/>
</dbReference>
<keyword evidence="21" id="KW-1185">Reference proteome</keyword>
<dbReference type="Pfam" id="PF00005">
    <property type="entry name" value="ABC_tran"/>
    <property type="match status" value="2"/>
</dbReference>
<accession>A0A3Q4B7T5</accession>
<evidence type="ECO:0000256" key="9">
    <source>
        <dbReference type="ARBA" id="ARBA00022967"/>
    </source>
</evidence>
<comment type="similarity">
    <text evidence="2">Belongs to the ABC transporter superfamily. ABCC family. Conjugate transporter (TC 3.A.1.208) subfamily.</text>
</comment>